<name>A0AAN9MX28_CANGL</name>
<sequence>MLSIPRLRDESTNLYELVNREGLLPLPTWSEATSSPPRLNEDALILRTERDQRVLRDDPTPFLCPALCIYITYSLVLYLDFT</sequence>
<dbReference type="AlphaFoldDB" id="A0AAN9MX28"/>
<dbReference type="EMBL" id="JAYMYQ010000001">
    <property type="protein sequence ID" value="KAK7361556.1"/>
    <property type="molecule type" value="Genomic_DNA"/>
</dbReference>
<organism evidence="1 2">
    <name type="scientific">Canavalia gladiata</name>
    <name type="common">Sword bean</name>
    <name type="synonym">Dolichos gladiatus</name>
    <dbReference type="NCBI Taxonomy" id="3824"/>
    <lineage>
        <taxon>Eukaryota</taxon>
        <taxon>Viridiplantae</taxon>
        <taxon>Streptophyta</taxon>
        <taxon>Embryophyta</taxon>
        <taxon>Tracheophyta</taxon>
        <taxon>Spermatophyta</taxon>
        <taxon>Magnoliopsida</taxon>
        <taxon>eudicotyledons</taxon>
        <taxon>Gunneridae</taxon>
        <taxon>Pentapetalae</taxon>
        <taxon>rosids</taxon>
        <taxon>fabids</taxon>
        <taxon>Fabales</taxon>
        <taxon>Fabaceae</taxon>
        <taxon>Papilionoideae</taxon>
        <taxon>50 kb inversion clade</taxon>
        <taxon>NPAAA clade</taxon>
        <taxon>indigoferoid/millettioid clade</taxon>
        <taxon>Phaseoleae</taxon>
        <taxon>Canavalia</taxon>
    </lineage>
</organism>
<comment type="caution">
    <text evidence="1">The sequence shown here is derived from an EMBL/GenBank/DDBJ whole genome shotgun (WGS) entry which is preliminary data.</text>
</comment>
<evidence type="ECO:0000313" key="1">
    <source>
        <dbReference type="EMBL" id="KAK7361556.1"/>
    </source>
</evidence>
<protein>
    <submittedName>
        <fullName evidence="1">Uncharacterized protein</fullName>
    </submittedName>
</protein>
<keyword evidence="2" id="KW-1185">Reference proteome</keyword>
<gene>
    <name evidence="1" type="ORF">VNO77_03626</name>
</gene>
<evidence type="ECO:0000313" key="2">
    <source>
        <dbReference type="Proteomes" id="UP001367508"/>
    </source>
</evidence>
<proteinExistence type="predicted"/>
<dbReference type="Proteomes" id="UP001367508">
    <property type="component" value="Unassembled WGS sequence"/>
</dbReference>
<reference evidence="1 2" key="1">
    <citation type="submission" date="2024-01" db="EMBL/GenBank/DDBJ databases">
        <title>The genomes of 5 underutilized Papilionoideae crops provide insights into root nodulation and disease resistanc.</title>
        <authorList>
            <person name="Jiang F."/>
        </authorList>
    </citation>
    <scope>NUCLEOTIDE SEQUENCE [LARGE SCALE GENOMIC DNA]</scope>
    <source>
        <strain evidence="1">LVBAO_FW01</strain>
        <tissue evidence="1">Leaves</tissue>
    </source>
</reference>
<accession>A0AAN9MX28</accession>